<reference evidence="2" key="1">
    <citation type="submission" date="2017-08" db="EMBL/GenBank/DDBJ databases">
        <title>A dynamic microbial community with high functional redundancy inhabits the cold, oxic subseafloor aquifer.</title>
        <authorList>
            <person name="Tully B.J."/>
            <person name="Wheat C.G."/>
            <person name="Glazer B.T."/>
            <person name="Huber J.A."/>
        </authorList>
    </citation>
    <scope>NUCLEOTIDE SEQUENCE [LARGE SCALE GENOMIC DNA]</scope>
</reference>
<protein>
    <recommendedName>
        <fullName evidence="3">Nucleoside phosphorylase domain-containing protein</fullName>
    </recommendedName>
</protein>
<name>A0A2A4X6Q8_9GAMM</name>
<accession>A0A2A4X6Q8</accession>
<dbReference type="Proteomes" id="UP000218767">
    <property type="component" value="Unassembled WGS sequence"/>
</dbReference>
<proteinExistence type="predicted"/>
<dbReference type="Gene3D" id="3.40.50.1580">
    <property type="entry name" value="Nucleoside phosphorylase domain"/>
    <property type="match status" value="1"/>
</dbReference>
<dbReference type="PANTHER" id="PTHR37822">
    <property type="entry name" value="SPORE PHOTOPRODUCT LYASE-RELATED"/>
    <property type="match status" value="1"/>
</dbReference>
<dbReference type="InterPro" id="IPR049539">
    <property type="entry name" value="SPL"/>
</dbReference>
<organism evidence="1 2">
    <name type="scientific">SAR86 cluster bacterium</name>
    <dbReference type="NCBI Taxonomy" id="2030880"/>
    <lineage>
        <taxon>Bacteria</taxon>
        <taxon>Pseudomonadati</taxon>
        <taxon>Pseudomonadota</taxon>
        <taxon>Gammaproteobacteria</taxon>
        <taxon>SAR86 cluster</taxon>
    </lineage>
</organism>
<comment type="caution">
    <text evidence="1">The sequence shown here is derived from an EMBL/GenBank/DDBJ whole genome shotgun (WGS) entry which is preliminary data.</text>
</comment>
<dbReference type="GO" id="GO:0051539">
    <property type="term" value="F:4 iron, 4 sulfur cluster binding"/>
    <property type="evidence" value="ECO:0007669"/>
    <property type="project" value="TreeGrafter"/>
</dbReference>
<dbReference type="GO" id="GO:0009116">
    <property type="term" value="P:nucleoside metabolic process"/>
    <property type="evidence" value="ECO:0007669"/>
    <property type="project" value="InterPro"/>
</dbReference>
<dbReference type="GO" id="GO:0042601">
    <property type="term" value="C:endospore-forming forespore"/>
    <property type="evidence" value="ECO:0007669"/>
    <property type="project" value="TreeGrafter"/>
</dbReference>
<dbReference type="GO" id="GO:1904047">
    <property type="term" value="F:S-adenosyl-L-methionine binding"/>
    <property type="evidence" value="ECO:0007669"/>
    <property type="project" value="TreeGrafter"/>
</dbReference>
<evidence type="ECO:0000313" key="1">
    <source>
        <dbReference type="EMBL" id="PCI77735.1"/>
    </source>
</evidence>
<evidence type="ECO:0008006" key="3">
    <source>
        <dbReference type="Google" id="ProtNLM"/>
    </source>
</evidence>
<gene>
    <name evidence="1" type="ORF">COB20_07415</name>
</gene>
<dbReference type="GO" id="GO:0003913">
    <property type="term" value="F:DNA photolyase activity"/>
    <property type="evidence" value="ECO:0007669"/>
    <property type="project" value="TreeGrafter"/>
</dbReference>
<dbReference type="PANTHER" id="PTHR37822:SF2">
    <property type="entry name" value="SPORE PHOTOPRODUCT LYASE"/>
    <property type="match status" value="1"/>
</dbReference>
<sequence length="280" mass="31090">MIEDVKYSMPVNIVVAHGLEAKALVKMLELERHPTSTEFVEYSNSNKLRLLVSGIGKESVAAAVTYLGEQQAFDDGENRAWLNIGIAGHRDAPLGSAWLGNKIIDQSSGASAYPPQLIEGVEVGSVVTVDKPENLYPLDAAYEMEASAFYAEATKYSTAELVQVFKVISDNLEYPISEIDLQSVPNLITAQAPQILTLIERMSEILEQYNSSQRLPSHYHEICSKIRLTVNQKLQLRRLCQRYKALGLEEELGRFAELKASDARKLIRLLAEHIDGVSEA</sequence>
<dbReference type="EMBL" id="NVUL01000043">
    <property type="protein sequence ID" value="PCI77735.1"/>
    <property type="molecule type" value="Genomic_DNA"/>
</dbReference>
<evidence type="ECO:0000313" key="2">
    <source>
        <dbReference type="Proteomes" id="UP000218767"/>
    </source>
</evidence>
<dbReference type="AlphaFoldDB" id="A0A2A4X6Q8"/>
<dbReference type="SUPFAM" id="SSF53167">
    <property type="entry name" value="Purine and uridine phosphorylases"/>
    <property type="match status" value="1"/>
</dbReference>
<dbReference type="InterPro" id="IPR035994">
    <property type="entry name" value="Nucleoside_phosphorylase_sf"/>
</dbReference>